<dbReference type="RefSeq" id="XP_009547103.1">
    <property type="nucleotide sequence ID" value="XM_009548808.1"/>
</dbReference>
<dbReference type="KEGG" id="hir:HETIRDRAFT_434505"/>
<sequence>MSTQTITVPASSSSSTLFLPNLGLSHSKHPQLEDGPVEPSPQELLDRTLYALQKAEIALIEWGTLLHNRMGVPTILKHHHFLVPDDDLLAASRIASEEGLPLSSPPQILVDTHGDFFTKGHLHRLTSSTSPALAQYLILFPFSFASYTPSELEPRPRFTSLAFPLCKTVLVPQRPAVYASILRAMTAYPRWSPTRMTLESHLSELIGYNLYDLADGYVDIDDEELCQSQEVDQRVAEAVQVVKEWACAGQWRQGEEWIGDALVSVVSGAVGLPV</sequence>
<protein>
    <submittedName>
        <fullName evidence="1">Uncharacterized protein</fullName>
    </submittedName>
</protein>
<dbReference type="HOGENOM" id="CLU_075379_0_0_1"/>
<dbReference type="Proteomes" id="UP000030671">
    <property type="component" value="Unassembled WGS sequence"/>
</dbReference>
<organism evidence="1 2">
    <name type="scientific">Heterobasidion irregulare (strain TC 32-1)</name>
    <dbReference type="NCBI Taxonomy" id="747525"/>
    <lineage>
        <taxon>Eukaryota</taxon>
        <taxon>Fungi</taxon>
        <taxon>Dikarya</taxon>
        <taxon>Basidiomycota</taxon>
        <taxon>Agaricomycotina</taxon>
        <taxon>Agaricomycetes</taxon>
        <taxon>Russulales</taxon>
        <taxon>Bondarzewiaceae</taxon>
        <taxon>Heterobasidion</taxon>
        <taxon>Heterobasidion annosum species complex</taxon>
    </lineage>
</organism>
<reference evidence="1 2" key="1">
    <citation type="journal article" date="2012" name="New Phytol.">
        <title>Insight into trade-off between wood decay and parasitism from the genome of a fungal forest pathogen.</title>
        <authorList>
            <person name="Olson A."/>
            <person name="Aerts A."/>
            <person name="Asiegbu F."/>
            <person name="Belbahri L."/>
            <person name="Bouzid O."/>
            <person name="Broberg A."/>
            <person name="Canback B."/>
            <person name="Coutinho P.M."/>
            <person name="Cullen D."/>
            <person name="Dalman K."/>
            <person name="Deflorio G."/>
            <person name="van Diepen L.T."/>
            <person name="Dunand C."/>
            <person name="Duplessis S."/>
            <person name="Durling M."/>
            <person name="Gonthier P."/>
            <person name="Grimwood J."/>
            <person name="Fossdal C.G."/>
            <person name="Hansson D."/>
            <person name="Henrissat B."/>
            <person name="Hietala A."/>
            <person name="Himmelstrand K."/>
            <person name="Hoffmeister D."/>
            <person name="Hogberg N."/>
            <person name="James T.Y."/>
            <person name="Karlsson M."/>
            <person name="Kohler A."/>
            <person name="Kues U."/>
            <person name="Lee Y.H."/>
            <person name="Lin Y.C."/>
            <person name="Lind M."/>
            <person name="Lindquist E."/>
            <person name="Lombard V."/>
            <person name="Lucas S."/>
            <person name="Lunden K."/>
            <person name="Morin E."/>
            <person name="Murat C."/>
            <person name="Park J."/>
            <person name="Raffaello T."/>
            <person name="Rouze P."/>
            <person name="Salamov A."/>
            <person name="Schmutz J."/>
            <person name="Solheim H."/>
            <person name="Stahlberg J."/>
            <person name="Velez H."/>
            <person name="de Vries R.P."/>
            <person name="Wiebenga A."/>
            <person name="Woodward S."/>
            <person name="Yakovlev I."/>
            <person name="Garbelotto M."/>
            <person name="Martin F."/>
            <person name="Grigoriev I.V."/>
            <person name="Stenlid J."/>
        </authorList>
    </citation>
    <scope>NUCLEOTIDE SEQUENCE [LARGE SCALE GENOMIC DNA]</scope>
    <source>
        <strain evidence="1 2">TC 32-1</strain>
    </source>
</reference>
<dbReference type="OrthoDB" id="4202165at2759"/>
<name>W4K5N8_HETIT</name>
<proteinExistence type="predicted"/>
<keyword evidence="2" id="KW-1185">Reference proteome</keyword>
<dbReference type="AlphaFoldDB" id="W4K5N8"/>
<dbReference type="GeneID" id="20674752"/>
<evidence type="ECO:0000313" key="1">
    <source>
        <dbReference type="EMBL" id="ETW80341.1"/>
    </source>
</evidence>
<dbReference type="InParanoid" id="W4K5N8"/>
<evidence type="ECO:0000313" key="2">
    <source>
        <dbReference type="Proteomes" id="UP000030671"/>
    </source>
</evidence>
<dbReference type="EMBL" id="KI925459">
    <property type="protein sequence ID" value="ETW80341.1"/>
    <property type="molecule type" value="Genomic_DNA"/>
</dbReference>
<gene>
    <name evidence="1" type="ORF">HETIRDRAFT_434505</name>
</gene>
<dbReference type="eggNOG" id="ENOG502RSEC">
    <property type="taxonomic scope" value="Eukaryota"/>
</dbReference>
<accession>W4K5N8</accession>